<proteinExistence type="predicted"/>
<dbReference type="AlphaFoldDB" id="A0A699Q6M2"/>
<accession>A0A699Q6M2</accession>
<gene>
    <name evidence="1" type="ORF">Tci_828285</name>
</gene>
<evidence type="ECO:0000313" key="1">
    <source>
        <dbReference type="EMBL" id="GFC56315.1"/>
    </source>
</evidence>
<sequence>WKSSKQDKVADFTCEYEYIVACEASKEAIWMKNFIGDLRVIPIVQDPIEIFCGNECAVSLTKEPMDHEKSKHIKRKYHLFKAK</sequence>
<name>A0A699Q6M2_TANCI</name>
<dbReference type="CDD" id="cd09272">
    <property type="entry name" value="RNase_HI_RT_Ty1"/>
    <property type="match status" value="1"/>
</dbReference>
<protein>
    <submittedName>
        <fullName evidence="1">Retrovirus-related Pol polyprotein from transposon TNT 1-94</fullName>
    </submittedName>
</protein>
<reference evidence="1" key="1">
    <citation type="journal article" date="2019" name="Sci. Rep.">
        <title>Draft genome of Tanacetum cinerariifolium, the natural source of mosquito coil.</title>
        <authorList>
            <person name="Yamashiro T."/>
            <person name="Shiraishi A."/>
            <person name="Satake H."/>
            <person name="Nakayama K."/>
        </authorList>
    </citation>
    <scope>NUCLEOTIDE SEQUENCE</scope>
</reference>
<feature type="non-terminal residue" evidence="1">
    <location>
        <position position="1"/>
    </location>
</feature>
<dbReference type="EMBL" id="BKCJ010968903">
    <property type="protein sequence ID" value="GFC56315.1"/>
    <property type="molecule type" value="Genomic_DNA"/>
</dbReference>
<comment type="caution">
    <text evidence="1">The sequence shown here is derived from an EMBL/GenBank/DDBJ whole genome shotgun (WGS) entry which is preliminary data.</text>
</comment>
<organism evidence="1">
    <name type="scientific">Tanacetum cinerariifolium</name>
    <name type="common">Dalmatian daisy</name>
    <name type="synonym">Chrysanthemum cinerariifolium</name>
    <dbReference type="NCBI Taxonomy" id="118510"/>
    <lineage>
        <taxon>Eukaryota</taxon>
        <taxon>Viridiplantae</taxon>
        <taxon>Streptophyta</taxon>
        <taxon>Embryophyta</taxon>
        <taxon>Tracheophyta</taxon>
        <taxon>Spermatophyta</taxon>
        <taxon>Magnoliopsida</taxon>
        <taxon>eudicotyledons</taxon>
        <taxon>Gunneridae</taxon>
        <taxon>Pentapetalae</taxon>
        <taxon>asterids</taxon>
        <taxon>campanulids</taxon>
        <taxon>Asterales</taxon>
        <taxon>Asteraceae</taxon>
        <taxon>Asteroideae</taxon>
        <taxon>Anthemideae</taxon>
        <taxon>Anthemidinae</taxon>
        <taxon>Tanacetum</taxon>
    </lineage>
</organism>